<dbReference type="AlphaFoldDB" id="E8T3Q9"/>
<dbReference type="Pfam" id="PF02516">
    <property type="entry name" value="STT3"/>
    <property type="match status" value="1"/>
</dbReference>
<evidence type="ECO:0000259" key="3">
    <source>
        <dbReference type="Pfam" id="PF21436"/>
    </source>
</evidence>
<keyword evidence="5" id="KW-1185">Reference proteome</keyword>
<dbReference type="eggNOG" id="COG1287">
    <property type="taxonomic scope" value="Bacteria"/>
</dbReference>
<keyword evidence="1" id="KW-1133">Transmembrane helix</keyword>
<evidence type="ECO:0000256" key="1">
    <source>
        <dbReference type="SAM" id="Phobius"/>
    </source>
</evidence>
<dbReference type="Pfam" id="PF21436">
    <property type="entry name" value="STT3-PglB_core"/>
    <property type="match status" value="1"/>
</dbReference>
<dbReference type="GO" id="GO:0016740">
    <property type="term" value="F:transferase activity"/>
    <property type="evidence" value="ECO:0007669"/>
    <property type="project" value="UniProtKB-KW"/>
</dbReference>
<feature type="transmembrane region" description="Helical" evidence="1">
    <location>
        <begin position="301"/>
        <end position="321"/>
    </location>
</feature>
<accession>E8T3Q9</accession>
<keyword evidence="1" id="KW-0472">Membrane</keyword>
<feature type="transmembrane region" description="Helical" evidence="1">
    <location>
        <begin position="372"/>
        <end position="393"/>
    </location>
</feature>
<dbReference type="Proteomes" id="UP000006362">
    <property type="component" value="Chromosome"/>
</dbReference>
<dbReference type="EMBL" id="CP002444">
    <property type="protein sequence ID" value="ADU97316.1"/>
    <property type="molecule type" value="Genomic_DNA"/>
</dbReference>
<keyword evidence="1" id="KW-0812">Transmembrane</keyword>
<proteinExistence type="predicted"/>
<dbReference type="KEGG" id="tam:Theam_1353"/>
<dbReference type="Gene3D" id="3.40.1380.40">
    <property type="match status" value="1"/>
</dbReference>
<dbReference type="OrthoDB" id="9796223at2"/>
<feature type="transmembrane region" description="Helical" evidence="1">
    <location>
        <begin position="328"/>
        <end position="352"/>
    </location>
</feature>
<gene>
    <name evidence="4" type="ordered locus">Theam_1353</name>
</gene>
<dbReference type="UniPathway" id="UPA00378"/>
<feature type="transmembrane region" description="Helical" evidence="1">
    <location>
        <begin position="109"/>
        <end position="129"/>
    </location>
</feature>
<dbReference type="InterPro" id="IPR048999">
    <property type="entry name" value="STT3-PglB_core"/>
</dbReference>
<protein>
    <submittedName>
        <fullName evidence="4">Oligosaccharyl transferase STT3 subunit</fullName>
    </submittedName>
</protein>
<feature type="domain" description="Oligosaccharyl transferase STT3 N-terminal" evidence="2">
    <location>
        <begin position="41"/>
        <end position="379"/>
    </location>
</feature>
<dbReference type="RefSeq" id="WP_013538102.1">
    <property type="nucleotide sequence ID" value="NC_014926.1"/>
</dbReference>
<dbReference type="HOGENOM" id="CLU_405836_0_0_0"/>
<dbReference type="GO" id="GO:0016020">
    <property type="term" value="C:membrane"/>
    <property type="evidence" value="ECO:0007669"/>
    <property type="project" value="InterPro"/>
</dbReference>
<feature type="domain" description="STT3/PglB/AglB core" evidence="3">
    <location>
        <begin position="423"/>
        <end position="539"/>
    </location>
</feature>
<evidence type="ECO:0000259" key="2">
    <source>
        <dbReference type="Pfam" id="PF02516"/>
    </source>
</evidence>
<name>E8T3Q9_THEA1</name>
<feature type="transmembrane region" description="Helical" evidence="1">
    <location>
        <begin position="134"/>
        <end position="153"/>
    </location>
</feature>
<evidence type="ECO:0000313" key="4">
    <source>
        <dbReference type="EMBL" id="ADU97316.1"/>
    </source>
</evidence>
<evidence type="ECO:0000313" key="5">
    <source>
        <dbReference type="Proteomes" id="UP000006362"/>
    </source>
</evidence>
<dbReference type="STRING" id="648996.Theam_1353"/>
<feature type="transmembrane region" description="Helical" evidence="1">
    <location>
        <begin position="165"/>
        <end position="182"/>
    </location>
</feature>
<dbReference type="InterPro" id="IPR048307">
    <property type="entry name" value="STT3_N"/>
</dbReference>
<feature type="transmembrane region" description="Helical" evidence="1">
    <location>
        <begin position="237"/>
        <end position="259"/>
    </location>
</feature>
<feature type="transmembrane region" description="Helical" evidence="1">
    <location>
        <begin position="212"/>
        <end position="230"/>
    </location>
</feature>
<reference evidence="4" key="1">
    <citation type="submission" date="2011-01" db="EMBL/GenBank/DDBJ databases">
        <title>Complete sequence of chromosome of Thermovibrio ammonificans HB-1.</title>
        <authorList>
            <consortium name="US DOE Joint Genome Institute"/>
            <person name="Lucas S."/>
            <person name="Copeland A."/>
            <person name="Lapidus A."/>
            <person name="Cheng J.-F."/>
            <person name="Goodwin L."/>
            <person name="Pitluck S."/>
            <person name="Davenport K."/>
            <person name="Detter J.C."/>
            <person name="Han C."/>
            <person name="Tapia R."/>
            <person name="Land M."/>
            <person name="Hauser L."/>
            <person name="Kyrpides N."/>
            <person name="Ivanova N."/>
            <person name="Ovchinnikova G."/>
            <person name="Vetriani C."/>
            <person name="Woyke T."/>
        </authorList>
    </citation>
    <scope>NUCLEOTIDE SEQUENCE [LARGE SCALE GENOMIC DNA]</scope>
    <source>
        <strain evidence="4">HB-1</strain>
    </source>
</reference>
<organism evidence="4 5">
    <name type="scientific">Thermovibrio ammonificans (strain DSM 15698 / JCM 12110 / HB-1)</name>
    <dbReference type="NCBI Taxonomy" id="648996"/>
    <lineage>
        <taxon>Bacteria</taxon>
        <taxon>Pseudomonadati</taxon>
        <taxon>Aquificota</taxon>
        <taxon>Aquificia</taxon>
        <taxon>Desulfurobacteriales</taxon>
        <taxon>Desulfurobacteriaceae</taxon>
        <taxon>Thermovibrio</taxon>
    </lineage>
</organism>
<keyword evidence="4" id="KW-0808">Transferase</keyword>
<sequence>MKNKISALFLVVALIVPLGLGLFVRLNDVPVWEKHKALFFFHNRPLFTSYDAYYFAYYAKSYSSGTYKPGGKDPLTFVPDGSRFPKLIPMESWLGAQLTKLTGASLEEVALWMSPIFGVLFTVPFVLFLFRQRLWLTGLAGATLGVLSLLYLARTSIVRFDTDSLNLFFPFLIALFNLLAVESKGFRETLLWIAAAGVTANLYYWWYQHPGLVLASLIPLLLLLPFKKELSLKEKAVAAVAAVAAFNPFVLASSVSSIMTKVYFYILSYIGAETAKKEAFPNVLKTISEARHFQLYVTANITAGNLWLFIVGLAGTALLTIREFKRFILVLPFLLVGCLVFISGNRFAMYLAPFVGAGLGYFFDAGLQRFKNWRLISFAVAPVLVAAIAYANADSFKYLARPKIPPQVVAELYALRKDTPQGSWIWTWWDLGTAIKYYGERGVYHDGQSQFSPKTYFIALSFVEPSLKAAYNVTLGISKLGEKGIKKLLKEGVKPDRLKRELEEGKFNGPVGHPVYWLFTQDLLGKFYWISYLGTWDFKKEKGINLPLKGYLCVEVRPGLLECRGNVLLDLNKGIVAVKGRRLQLGSLGIRNAYGEVVKKSFPTPSKLSADVIYDPLKPQVAVCFLMPQRAFESAFNRLFILREPNPYFKLVRDRFPFGVLYRVKTPG</sequence>